<evidence type="ECO:0000256" key="7">
    <source>
        <dbReference type="ARBA" id="ARBA00022989"/>
    </source>
</evidence>
<accession>A0ABW8L3U1</accession>
<evidence type="ECO:0000256" key="10">
    <source>
        <dbReference type="SAM" id="Phobius"/>
    </source>
</evidence>
<dbReference type="EMBL" id="JBJDOT010000025">
    <property type="protein sequence ID" value="MFK3865490.1"/>
    <property type="molecule type" value="Genomic_DNA"/>
</dbReference>
<dbReference type="Proteomes" id="UP001620262">
    <property type="component" value="Unassembled WGS sequence"/>
</dbReference>
<dbReference type="Pfam" id="PF12792">
    <property type="entry name" value="CSS-motif"/>
    <property type="match status" value="1"/>
</dbReference>
<evidence type="ECO:0000256" key="3">
    <source>
        <dbReference type="ARBA" id="ARBA00022475"/>
    </source>
</evidence>
<dbReference type="PROSITE" id="PS50883">
    <property type="entry name" value="EAL"/>
    <property type="match status" value="1"/>
</dbReference>
<organism evidence="12 13">
    <name type="scientific">Pseudoalteromonas rhizosphaerae</name>
    <dbReference type="NCBI Taxonomy" id="2518973"/>
    <lineage>
        <taxon>Bacteria</taxon>
        <taxon>Pseudomonadati</taxon>
        <taxon>Pseudomonadota</taxon>
        <taxon>Gammaproteobacteria</taxon>
        <taxon>Alteromonadales</taxon>
        <taxon>Pseudoalteromonadaceae</taxon>
        <taxon>Pseudoalteromonas</taxon>
    </lineage>
</organism>
<keyword evidence="13" id="KW-1185">Reference proteome</keyword>
<dbReference type="Pfam" id="PF00563">
    <property type="entry name" value="EAL"/>
    <property type="match status" value="1"/>
</dbReference>
<protein>
    <recommendedName>
        <fullName evidence="2">cyclic-guanylate-specific phosphodiesterase</fullName>
        <ecNumber evidence="2">3.1.4.52</ecNumber>
    </recommendedName>
</protein>
<comment type="catalytic activity">
    <reaction evidence="9">
        <text>3',3'-c-di-GMP + H2O = 5'-phosphoguanylyl(3'-&gt;5')guanosine + H(+)</text>
        <dbReference type="Rhea" id="RHEA:24902"/>
        <dbReference type="ChEBI" id="CHEBI:15377"/>
        <dbReference type="ChEBI" id="CHEBI:15378"/>
        <dbReference type="ChEBI" id="CHEBI:58754"/>
        <dbReference type="ChEBI" id="CHEBI:58805"/>
        <dbReference type="EC" id="3.1.4.52"/>
    </reaction>
</comment>
<keyword evidence="7 10" id="KW-1133">Transmembrane helix</keyword>
<evidence type="ECO:0000256" key="4">
    <source>
        <dbReference type="ARBA" id="ARBA00022636"/>
    </source>
</evidence>
<evidence type="ECO:0000256" key="1">
    <source>
        <dbReference type="ARBA" id="ARBA00004651"/>
    </source>
</evidence>
<feature type="transmembrane region" description="Helical" evidence="10">
    <location>
        <begin position="234"/>
        <end position="259"/>
    </location>
</feature>
<evidence type="ECO:0000256" key="5">
    <source>
        <dbReference type="ARBA" id="ARBA00022692"/>
    </source>
</evidence>
<reference evidence="12 13" key="1">
    <citation type="submission" date="2024-11" db="EMBL/GenBank/DDBJ databases">
        <title>The Natural Products Discovery Center: Release of the First 8490 Sequenced Strains for Exploring Actinobacteria Biosynthetic Diversity.</title>
        <authorList>
            <person name="Kalkreuter E."/>
            <person name="Kautsar S.A."/>
            <person name="Yang D."/>
            <person name="Bader C.D."/>
            <person name="Teijaro C.N."/>
            <person name="Fluegel L."/>
            <person name="Davis C.M."/>
            <person name="Simpson J.R."/>
            <person name="Lauterbach L."/>
            <person name="Steele A.D."/>
            <person name="Gui C."/>
            <person name="Meng S."/>
            <person name="Li G."/>
            <person name="Viehrig K."/>
            <person name="Ye F."/>
            <person name="Su P."/>
            <person name="Kiefer A.F."/>
            <person name="Nichols A."/>
            <person name="Cepeda A.J."/>
            <person name="Yan W."/>
            <person name="Fan B."/>
            <person name="Jiang Y."/>
            <person name="Adhikari A."/>
            <person name="Zheng C.-J."/>
            <person name="Schuster L."/>
            <person name="Cowan T.M."/>
            <person name="Smanski M.J."/>
            <person name="Chevrette M.G."/>
            <person name="De Carvalho L.P.S."/>
            <person name="Shen B."/>
        </authorList>
    </citation>
    <scope>NUCLEOTIDE SEQUENCE [LARGE SCALE GENOMIC DNA]</scope>
    <source>
        <strain evidence="12 13">NPDC078403</strain>
    </source>
</reference>
<evidence type="ECO:0000256" key="8">
    <source>
        <dbReference type="ARBA" id="ARBA00023136"/>
    </source>
</evidence>
<dbReference type="InterPro" id="IPR024744">
    <property type="entry name" value="CSS-motif_dom"/>
</dbReference>
<dbReference type="InterPro" id="IPR001633">
    <property type="entry name" value="EAL_dom"/>
</dbReference>
<evidence type="ECO:0000256" key="2">
    <source>
        <dbReference type="ARBA" id="ARBA00012282"/>
    </source>
</evidence>
<dbReference type="SUPFAM" id="SSF141868">
    <property type="entry name" value="EAL domain-like"/>
    <property type="match status" value="1"/>
</dbReference>
<feature type="transmembrane region" description="Helical" evidence="10">
    <location>
        <begin position="12"/>
        <end position="31"/>
    </location>
</feature>
<keyword evidence="4" id="KW-0973">c-di-GMP</keyword>
<feature type="domain" description="EAL" evidence="11">
    <location>
        <begin position="261"/>
        <end position="358"/>
    </location>
</feature>
<evidence type="ECO:0000313" key="12">
    <source>
        <dbReference type="EMBL" id="MFK3865490.1"/>
    </source>
</evidence>
<dbReference type="Gene3D" id="3.20.20.450">
    <property type="entry name" value="EAL domain"/>
    <property type="match status" value="1"/>
</dbReference>
<evidence type="ECO:0000256" key="6">
    <source>
        <dbReference type="ARBA" id="ARBA00022801"/>
    </source>
</evidence>
<gene>
    <name evidence="12" type="ORF">ACI2JU_16655</name>
</gene>
<evidence type="ECO:0000313" key="13">
    <source>
        <dbReference type="Proteomes" id="UP001620262"/>
    </source>
</evidence>
<keyword evidence="5 10" id="KW-0812">Transmembrane</keyword>
<keyword evidence="8 10" id="KW-0472">Membrane</keyword>
<dbReference type="InterPro" id="IPR035919">
    <property type="entry name" value="EAL_sf"/>
</dbReference>
<proteinExistence type="predicted"/>
<sequence length="358" mass="40783">MKKYQQKSLLGILFGFIVFILGFVILTYLAGQRLSQEIKEDAAALLNYVDSADAEREKLLTALNALNYMRCDSSTLLAMRRALFDATYIIGIGFFENNKLVCTTGTGLLTTPIQDKTPDYIERDGVRVRFEGALALSLFPERSMQAIIVRQGNYNVIIQPSIIDLHSLNAKNWEIYFKSKQAINHLSGSVGVYEAINSSITLPYESLVACSEVTTNYCVAVFYPWSQYLSRKNILFLICLSLCILAVLSGGLMANYYLANTRSTWRRVRRGVNRHSFYWTYQSIIDLQTQQVIGCKVLARFKDKFGELTPDVFFPLIRKHQQTWIFTQTMISTILRELNDVTTLPEGFKESGVKYFSM</sequence>
<name>A0ABW8L3U1_9GAMM</name>
<dbReference type="EC" id="3.1.4.52" evidence="2"/>
<comment type="subcellular location">
    <subcellularLocation>
        <location evidence="1">Cell membrane</location>
        <topology evidence="1">Multi-pass membrane protein</topology>
    </subcellularLocation>
</comment>
<evidence type="ECO:0000256" key="9">
    <source>
        <dbReference type="ARBA" id="ARBA00034290"/>
    </source>
</evidence>
<dbReference type="RefSeq" id="WP_404675986.1">
    <property type="nucleotide sequence ID" value="NZ_JBJDOT010000025.1"/>
</dbReference>
<comment type="caution">
    <text evidence="12">The sequence shown here is derived from an EMBL/GenBank/DDBJ whole genome shotgun (WGS) entry which is preliminary data.</text>
</comment>
<keyword evidence="3" id="KW-1003">Cell membrane</keyword>
<keyword evidence="6" id="KW-0378">Hydrolase</keyword>
<evidence type="ECO:0000259" key="11">
    <source>
        <dbReference type="PROSITE" id="PS50883"/>
    </source>
</evidence>